<dbReference type="Pfam" id="PF00135">
    <property type="entry name" value="COesterase"/>
    <property type="match status" value="1"/>
</dbReference>
<dbReference type="InterPro" id="IPR002018">
    <property type="entry name" value="CarbesteraseB"/>
</dbReference>
<dbReference type="GO" id="GO:0003990">
    <property type="term" value="F:acetylcholinesterase activity"/>
    <property type="evidence" value="ECO:0007669"/>
    <property type="project" value="TreeGrafter"/>
</dbReference>
<evidence type="ECO:0000256" key="1">
    <source>
        <dbReference type="ARBA" id="ARBA00022801"/>
    </source>
</evidence>
<dbReference type="Gene3D" id="3.40.50.1820">
    <property type="entry name" value="alpha/beta hydrolase"/>
    <property type="match status" value="1"/>
</dbReference>
<organism evidence="3">
    <name type="scientific">bioreactor metagenome</name>
    <dbReference type="NCBI Taxonomy" id="1076179"/>
    <lineage>
        <taxon>unclassified sequences</taxon>
        <taxon>metagenomes</taxon>
        <taxon>ecological metagenomes</taxon>
    </lineage>
</organism>
<dbReference type="PANTHER" id="PTHR43918:SF4">
    <property type="entry name" value="CARBOXYLIC ESTER HYDROLASE"/>
    <property type="match status" value="1"/>
</dbReference>
<evidence type="ECO:0000313" key="3">
    <source>
        <dbReference type="EMBL" id="MPN26735.1"/>
    </source>
</evidence>
<dbReference type="EMBL" id="VSSQ01076357">
    <property type="protein sequence ID" value="MPN26735.1"/>
    <property type="molecule type" value="Genomic_DNA"/>
</dbReference>
<dbReference type="PANTHER" id="PTHR43918">
    <property type="entry name" value="ACETYLCHOLINESTERASE"/>
    <property type="match status" value="1"/>
</dbReference>
<gene>
    <name evidence="3" type="ORF">SDC9_174160</name>
</gene>
<dbReference type="GO" id="GO:0005615">
    <property type="term" value="C:extracellular space"/>
    <property type="evidence" value="ECO:0007669"/>
    <property type="project" value="TreeGrafter"/>
</dbReference>
<dbReference type="InterPro" id="IPR050654">
    <property type="entry name" value="AChE-related_enzymes"/>
</dbReference>
<feature type="domain" description="Carboxylesterase type B" evidence="2">
    <location>
        <begin position="11"/>
        <end position="110"/>
    </location>
</feature>
<dbReference type="GO" id="GO:0019695">
    <property type="term" value="P:choline metabolic process"/>
    <property type="evidence" value="ECO:0007669"/>
    <property type="project" value="TreeGrafter"/>
</dbReference>
<protein>
    <recommendedName>
        <fullName evidence="2">Carboxylesterase type B domain-containing protein</fullName>
    </recommendedName>
</protein>
<sequence>MFLSPARLGEVCAKRGQACYVYYKTRPDSGSRGERLGSTHSSELPYVFGRPGKCIINPDGMSEADEAFGKELMAYWVQFIKTGSMEGAPTAITWPQCSGFLDYLDLGTQIHLPSEEEKDLLRRFATMLRENGETGTDRYTDTTALGRTDLFRPM</sequence>
<evidence type="ECO:0000259" key="2">
    <source>
        <dbReference type="Pfam" id="PF00135"/>
    </source>
</evidence>
<reference evidence="3" key="1">
    <citation type="submission" date="2019-08" db="EMBL/GenBank/DDBJ databases">
        <authorList>
            <person name="Kucharzyk K."/>
            <person name="Murdoch R.W."/>
            <person name="Higgins S."/>
            <person name="Loffler F."/>
        </authorList>
    </citation>
    <scope>NUCLEOTIDE SEQUENCE</scope>
</reference>
<name>A0A645GJ49_9ZZZZ</name>
<comment type="caution">
    <text evidence="3">The sequence shown here is derived from an EMBL/GenBank/DDBJ whole genome shotgun (WGS) entry which is preliminary data.</text>
</comment>
<dbReference type="GO" id="GO:0006581">
    <property type="term" value="P:acetylcholine catabolic process"/>
    <property type="evidence" value="ECO:0007669"/>
    <property type="project" value="TreeGrafter"/>
</dbReference>
<proteinExistence type="predicted"/>
<dbReference type="SUPFAM" id="SSF53474">
    <property type="entry name" value="alpha/beta-Hydrolases"/>
    <property type="match status" value="1"/>
</dbReference>
<dbReference type="AlphaFoldDB" id="A0A645GJ49"/>
<keyword evidence="1" id="KW-0378">Hydrolase</keyword>
<dbReference type="GO" id="GO:0005886">
    <property type="term" value="C:plasma membrane"/>
    <property type="evidence" value="ECO:0007669"/>
    <property type="project" value="TreeGrafter"/>
</dbReference>
<accession>A0A645GJ49</accession>
<dbReference type="InterPro" id="IPR029058">
    <property type="entry name" value="AB_hydrolase_fold"/>
</dbReference>